<dbReference type="InterPro" id="IPR005119">
    <property type="entry name" value="LysR_subst-bd"/>
</dbReference>
<dbReference type="RefSeq" id="WP_104977633.1">
    <property type="nucleotide sequence ID" value="NZ_CP012673.1"/>
</dbReference>
<evidence type="ECO:0000259" key="5">
    <source>
        <dbReference type="PROSITE" id="PS50931"/>
    </source>
</evidence>
<evidence type="ECO:0000256" key="4">
    <source>
        <dbReference type="ARBA" id="ARBA00023163"/>
    </source>
</evidence>
<proteinExistence type="inferred from homology"/>
<feature type="domain" description="HTH lysR-type" evidence="5">
    <location>
        <begin position="39"/>
        <end position="96"/>
    </location>
</feature>
<dbReference type="InterPro" id="IPR036388">
    <property type="entry name" value="WH-like_DNA-bd_sf"/>
</dbReference>
<organism evidence="6 7">
    <name type="scientific">Sorangium cellulosum</name>
    <name type="common">Polyangium cellulosum</name>
    <dbReference type="NCBI Taxonomy" id="56"/>
    <lineage>
        <taxon>Bacteria</taxon>
        <taxon>Pseudomonadati</taxon>
        <taxon>Myxococcota</taxon>
        <taxon>Polyangia</taxon>
        <taxon>Polyangiales</taxon>
        <taxon>Polyangiaceae</taxon>
        <taxon>Sorangium</taxon>
    </lineage>
</organism>
<name>A0A2L0EKB0_SORCE</name>
<evidence type="ECO:0000313" key="7">
    <source>
        <dbReference type="Proteomes" id="UP000238348"/>
    </source>
</evidence>
<dbReference type="PANTHER" id="PTHR30579:SF7">
    <property type="entry name" value="HTH-TYPE TRANSCRIPTIONAL REGULATOR LRHA-RELATED"/>
    <property type="match status" value="1"/>
</dbReference>
<dbReference type="Pfam" id="PF00126">
    <property type="entry name" value="HTH_1"/>
    <property type="match status" value="1"/>
</dbReference>
<gene>
    <name evidence="6" type="ORF">SOCE26_011030</name>
</gene>
<reference evidence="6 7" key="1">
    <citation type="submission" date="2015-09" db="EMBL/GenBank/DDBJ databases">
        <title>Sorangium comparison.</title>
        <authorList>
            <person name="Zaburannyi N."/>
            <person name="Bunk B."/>
            <person name="Overmann J."/>
            <person name="Mueller R."/>
        </authorList>
    </citation>
    <scope>NUCLEOTIDE SEQUENCE [LARGE SCALE GENOMIC DNA]</scope>
    <source>
        <strain evidence="6 7">So ce26</strain>
    </source>
</reference>
<comment type="similarity">
    <text evidence="1">Belongs to the LysR transcriptional regulatory family.</text>
</comment>
<dbReference type="PROSITE" id="PS50931">
    <property type="entry name" value="HTH_LYSR"/>
    <property type="match status" value="1"/>
</dbReference>
<dbReference type="FunFam" id="1.10.10.10:FF:000001">
    <property type="entry name" value="LysR family transcriptional regulator"/>
    <property type="match status" value="1"/>
</dbReference>
<dbReference type="OrthoDB" id="464481at2"/>
<dbReference type="Proteomes" id="UP000238348">
    <property type="component" value="Chromosome"/>
</dbReference>
<sequence>MPSEPPRNGRAALDMHDAHDALARREQDSSLSLGNVPELEIGLLKTLVAVARHGGFTAAAGARGLTQSAVSLQVRRLEELLGVQVFHRTPRGPLLTAAGERLLAHARRILRLHEDAVLDLAGRPGAEPLRAAVPEDVPLARVRAALLRAHAASPPVRLAVSIVPSHTSLPELGHTFELVIATHHEPAPGAELLRVDRLVWVGAAPGAGAPLEVALYGEGCLLRQRLIDALDRTGAAWRVALESSSPRLVVGFAAAGHGVTVARRRWVPRNQHAPSPASTRLPRLGSVALSLHQVRSRSRALAAAAAAFSAALRPGVVSASDAR</sequence>
<dbReference type="SUPFAM" id="SSF53850">
    <property type="entry name" value="Periplasmic binding protein-like II"/>
    <property type="match status" value="1"/>
</dbReference>
<dbReference type="GO" id="GO:0003677">
    <property type="term" value="F:DNA binding"/>
    <property type="evidence" value="ECO:0007669"/>
    <property type="project" value="UniProtKB-KW"/>
</dbReference>
<evidence type="ECO:0000256" key="2">
    <source>
        <dbReference type="ARBA" id="ARBA00023015"/>
    </source>
</evidence>
<dbReference type="GO" id="GO:0003700">
    <property type="term" value="F:DNA-binding transcription factor activity"/>
    <property type="evidence" value="ECO:0007669"/>
    <property type="project" value="InterPro"/>
</dbReference>
<dbReference type="Gene3D" id="3.40.190.10">
    <property type="entry name" value="Periplasmic binding protein-like II"/>
    <property type="match status" value="2"/>
</dbReference>
<dbReference type="Gene3D" id="1.10.10.10">
    <property type="entry name" value="Winged helix-like DNA-binding domain superfamily/Winged helix DNA-binding domain"/>
    <property type="match status" value="1"/>
</dbReference>
<dbReference type="SUPFAM" id="SSF46785">
    <property type="entry name" value="Winged helix' DNA-binding domain"/>
    <property type="match status" value="1"/>
</dbReference>
<dbReference type="InterPro" id="IPR000847">
    <property type="entry name" value="LysR_HTH_N"/>
</dbReference>
<dbReference type="Pfam" id="PF03466">
    <property type="entry name" value="LysR_substrate"/>
    <property type="match status" value="1"/>
</dbReference>
<protein>
    <recommendedName>
        <fullName evidence="5">HTH lysR-type domain-containing protein</fullName>
    </recommendedName>
</protein>
<evidence type="ECO:0000256" key="3">
    <source>
        <dbReference type="ARBA" id="ARBA00023125"/>
    </source>
</evidence>
<dbReference type="InterPro" id="IPR050176">
    <property type="entry name" value="LTTR"/>
</dbReference>
<dbReference type="PRINTS" id="PR00039">
    <property type="entry name" value="HTHLYSR"/>
</dbReference>
<keyword evidence="2" id="KW-0805">Transcription regulation</keyword>
<accession>A0A2L0EKB0</accession>
<keyword evidence="4" id="KW-0804">Transcription</keyword>
<dbReference type="AlphaFoldDB" id="A0A2L0EKB0"/>
<evidence type="ECO:0000256" key="1">
    <source>
        <dbReference type="ARBA" id="ARBA00009437"/>
    </source>
</evidence>
<dbReference type="PANTHER" id="PTHR30579">
    <property type="entry name" value="TRANSCRIPTIONAL REGULATOR"/>
    <property type="match status" value="1"/>
</dbReference>
<keyword evidence="3" id="KW-0238">DNA-binding</keyword>
<evidence type="ECO:0000313" key="6">
    <source>
        <dbReference type="EMBL" id="AUX39708.1"/>
    </source>
</evidence>
<dbReference type="InterPro" id="IPR036390">
    <property type="entry name" value="WH_DNA-bd_sf"/>
</dbReference>
<dbReference type="EMBL" id="CP012673">
    <property type="protein sequence ID" value="AUX39708.1"/>
    <property type="molecule type" value="Genomic_DNA"/>
</dbReference>